<reference evidence="2" key="1">
    <citation type="submission" date="2025-08" db="UniProtKB">
        <authorList>
            <consortium name="RefSeq"/>
        </authorList>
    </citation>
    <scope>IDENTIFICATION</scope>
</reference>
<dbReference type="SUPFAM" id="SSF52047">
    <property type="entry name" value="RNI-like"/>
    <property type="match status" value="2"/>
</dbReference>
<evidence type="ECO:0000313" key="1">
    <source>
        <dbReference type="Proteomes" id="UP000694845"/>
    </source>
</evidence>
<dbReference type="SMART" id="SM00367">
    <property type="entry name" value="LRR_CC"/>
    <property type="match status" value="6"/>
</dbReference>
<dbReference type="RefSeq" id="XP_022093902.1">
    <property type="nucleotide sequence ID" value="XM_022238210.1"/>
</dbReference>
<dbReference type="Gene3D" id="3.80.10.10">
    <property type="entry name" value="Ribonuclease Inhibitor"/>
    <property type="match status" value="2"/>
</dbReference>
<dbReference type="OrthoDB" id="120976at2759"/>
<dbReference type="InterPro" id="IPR042419">
    <property type="entry name" value="LRC31"/>
</dbReference>
<evidence type="ECO:0000313" key="2">
    <source>
        <dbReference type="RefSeq" id="XP_022093902.1"/>
    </source>
</evidence>
<sequence length="360" mass="39332">MLNLSNCSFEWKAVKHIAAALGDMPRLTDLILADNPALGRSAKLWSRYLRQMHHIETLNLSSCSFQMTTFEHVASVLSDMPGLTGLILADNKELGRSSNSWLRFLKQMRHMQTLNLSSCSLQWTDVEHIASSVADLTGLTDLILVDNTALGGSAEKWSGYLPQMTHIQTLNLGYCSLEGVDVHHIASSTGTMPELTNLIHGGNIALGGSARSWSHHILEMRYIQTLNLSNCLLQVEDIEHIALNTGNNPRLANLILSGNSALGGTADLWSHSLSQMRHIKLLNLTNCSLQCTDVEHIASSAGSMLRLTDLILAGNTALGGSALTWSRYLPRMTQVKTLDVSYCSLQSKDITHIASSVGDM</sequence>
<dbReference type="PANTHER" id="PTHR24109:SF3">
    <property type="entry name" value="LEUCINE-RICH REPEAT-CONTAINING PROTEIN 31"/>
    <property type="match status" value="1"/>
</dbReference>
<dbReference type="InterPro" id="IPR032675">
    <property type="entry name" value="LRR_dom_sf"/>
</dbReference>
<proteinExistence type="predicted"/>
<dbReference type="GeneID" id="110981041"/>
<dbReference type="PANTHER" id="PTHR24109">
    <property type="entry name" value="LEUCINE-RICH REPEAT-CONTAINING PROTEIN 31"/>
    <property type="match status" value="1"/>
</dbReference>
<name>A0A8B7YML4_ACAPL</name>
<organism evidence="1 2">
    <name type="scientific">Acanthaster planci</name>
    <name type="common">Crown-of-thorns starfish</name>
    <dbReference type="NCBI Taxonomy" id="133434"/>
    <lineage>
        <taxon>Eukaryota</taxon>
        <taxon>Metazoa</taxon>
        <taxon>Echinodermata</taxon>
        <taxon>Eleutherozoa</taxon>
        <taxon>Asterozoa</taxon>
        <taxon>Asteroidea</taxon>
        <taxon>Valvatacea</taxon>
        <taxon>Valvatida</taxon>
        <taxon>Acanthasteridae</taxon>
        <taxon>Acanthaster</taxon>
    </lineage>
</organism>
<accession>A0A8B7YML4</accession>
<gene>
    <name evidence="2" type="primary">LOC110981041</name>
</gene>
<dbReference type="InterPro" id="IPR006553">
    <property type="entry name" value="Leu-rich_rpt_Cys-con_subtyp"/>
</dbReference>
<dbReference type="KEGG" id="aplc:110981041"/>
<dbReference type="Proteomes" id="UP000694845">
    <property type="component" value="Unplaced"/>
</dbReference>
<keyword evidence="1" id="KW-1185">Reference proteome</keyword>
<protein>
    <submittedName>
        <fullName evidence="2">Ribonuclease inhibitor-like</fullName>
    </submittedName>
</protein>
<dbReference type="AlphaFoldDB" id="A0A8B7YML4"/>